<dbReference type="EMBL" id="JABBNB010000004">
    <property type="protein sequence ID" value="NMO00685.1"/>
    <property type="molecule type" value="Genomic_DNA"/>
</dbReference>
<name>A0A848KV02_9ACTN</name>
<dbReference type="Gene3D" id="3.10.450.50">
    <property type="match status" value="1"/>
</dbReference>
<protein>
    <submittedName>
        <fullName evidence="2">SnoaL-like domain-containing protein</fullName>
    </submittedName>
</protein>
<dbReference type="AlphaFoldDB" id="A0A848KV02"/>
<dbReference type="Proteomes" id="UP000550729">
    <property type="component" value="Unassembled WGS sequence"/>
</dbReference>
<proteinExistence type="predicted"/>
<organism evidence="2 3">
    <name type="scientific">Gordonia asplenii</name>
    <dbReference type="NCBI Taxonomy" id="2725283"/>
    <lineage>
        <taxon>Bacteria</taxon>
        <taxon>Bacillati</taxon>
        <taxon>Actinomycetota</taxon>
        <taxon>Actinomycetes</taxon>
        <taxon>Mycobacteriales</taxon>
        <taxon>Gordoniaceae</taxon>
        <taxon>Gordonia</taxon>
    </lineage>
</organism>
<sequence>MSASSLNEARPHDRSLITAVMHRYCNMARENADFAGMSVLYTPTARITFPDGREVGAHEMAKVVKGNGPTFIRHHATTLDIEFDGDTAADVVTMYIAITDQAAPDHWGSWTDRFVKQTDGRWLIDRRTIGVDGATPGGWCAAAYGN</sequence>
<gene>
    <name evidence="2" type="ORF">HH308_05580</name>
</gene>
<accession>A0A848KV02</accession>
<evidence type="ECO:0000259" key="1">
    <source>
        <dbReference type="Pfam" id="PF13577"/>
    </source>
</evidence>
<dbReference type="InterPro" id="IPR037401">
    <property type="entry name" value="SnoaL-like"/>
</dbReference>
<reference evidence="2 3" key="1">
    <citation type="submission" date="2020-04" db="EMBL/GenBank/DDBJ databases">
        <title>Gordonia sp. nov. TBRC 11910.</title>
        <authorList>
            <person name="Suriyachadkun C."/>
        </authorList>
    </citation>
    <scope>NUCLEOTIDE SEQUENCE [LARGE SCALE GENOMIC DNA]</scope>
    <source>
        <strain evidence="2 3">TBRC 11910</strain>
    </source>
</reference>
<keyword evidence="3" id="KW-1185">Reference proteome</keyword>
<evidence type="ECO:0000313" key="2">
    <source>
        <dbReference type="EMBL" id="NMO00685.1"/>
    </source>
</evidence>
<dbReference type="Pfam" id="PF13577">
    <property type="entry name" value="SnoaL_4"/>
    <property type="match status" value="1"/>
</dbReference>
<feature type="domain" description="SnoaL-like" evidence="1">
    <location>
        <begin position="12"/>
        <end position="128"/>
    </location>
</feature>
<dbReference type="SUPFAM" id="SSF54427">
    <property type="entry name" value="NTF2-like"/>
    <property type="match status" value="1"/>
</dbReference>
<dbReference type="InterPro" id="IPR032710">
    <property type="entry name" value="NTF2-like_dom_sf"/>
</dbReference>
<dbReference type="RefSeq" id="WP_170193183.1">
    <property type="nucleotide sequence ID" value="NZ_JABBNB010000004.1"/>
</dbReference>
<comment type="caution">
    <text evidence="2">The sequence shown here is derived from an EMBL/GenBank/DDBJ whole genome shotgun (WGS) entry which is preliminary data.</text>
</comment>
<evidence type="ECO:0000313" key="3">
    <source>
        <dbReference type="Proteomes" id="UP000550729"/>
    </source>
</evidence>